<dbReference type="Gene3D" id="1.10.1070.11">
    <property type="entry name" value="Phosphatidylinositol 3-/4-kinase, catalytic domain"/>
    <property type="match status" value="2"/>
</dbReference>
<accession>A0A2T9YGT8</accession>
<evidence type="ECO:0000313" key="5">
    <source>
        <dbReference type="Proteomes" id="UP000245383"/>
    </source>
</evidence>
<dbReference type="GO" id="GO:0048015">
    <property type="term" value="P:phosphatidylinositol-mediated signaling"/>
    <property type="evidence" value="ECO:0007669"/>
    <property type="project" value="TreeGrafter"/>
</dbReference>
<feature type="domain" description="PI3K/PI4K catalytic" evidence="3">
    <location>
        <begin position="85"/>
        <end position="341"/>
    </location>
</feature>
<dbReference type="GO" id="GO:0000045">
    <property type="term" value="P:autophagosome assembly"/>
    <property type="evidence" value="ECO:0007669"/>
    <property type="project" value="TreeGrafter"/>
</dbReference>
<dbReference type="PANTHER" id="PTHR10048">
    <property type="entry name" value="PHOSPHATIDYLINOSITOL KINASE"/>
    <property type="match status" value="1"/>
</dbReference>
<evidence type="ECO:0000313" key="4">
    <source>
        <dbReference type="EMBL" id="PVU91535.1"/>
    </source>
</evidence>
<dbReference type="GO" id="GO:0005777">
    <property type="term" value="C:peroxisome"/>
    <property type="evidence" value="ECO:0007669"/>
    <property type="project" value="TreeGrafter"/>
</dbReference>
<comment type="caution">
    <text evidence="4">The sequence shown here is derived from an EMBL/GenBank/DDBJ whole genome shotgun (WGS) entry which is preliminary data.</text>
</comment>
<dbReference type="GO" id="GO:0006897">
    <property type="term" value="P:endocytosis"/>
    <property type="evidence" value="ECO:0007669"/>
    <property type="project" value="TreeGrafter"/>
</dbReference>
<dbReference type="GO" id="GO:0005768">
    <property type="term" value="C:endosome"/>
    <property type="evidence" value="ECO:0007669"/>
    <property type="project" value="TreeGrafter"/>
</dbReference>
<dbReference type="InterPro" id="IPR000403">
    <property type="entry name" value="PI3/4_kinase_cat_dom"/>
</dbReference>
<name>A0A2T9YGT8_9FUNG</name>
<dbReference type="InterPro" id="IPR036940">
    <property type="entry name" value="PI3/4_kinase_cat_sf"/>
</dbReference>
<dbReference type="PROSITE" id="PS00915">
    <property type="entry name" value="PI3_4_KINASE_1"/>
    <property type="match status" value="1"/>
</dbReference>
<dbReference type="InterPro" id="IPR057756">
    <property type="entry name" value="PI3-kinase_type3/VPS34_cat"/>
</dbReference>
<dbReference type="PROSITE" id="PS50290">
    <property type="entry name" value="PI3_4_KINASE_3"/>
    <property type="match status" value="1"/>
</dbReference>
<dbReference type="CDD" id="cd00896">
    <property type="entry name" value="PI3Kc_III"/>
    <property type="match status" value="1"/>
</dbReference>
<reference evidence="4 5" key="1">
    <citation type="journal article" date="2018" name="MBio">
        <title>Comparative Genomics Reveals the Core Gene Toolbox for the Fungus-Insect Symbiosis.</title>
        <authorList>
            <person name="Wang Y."/>
            <person name="Stata M."/>
            <person name="Wang W."/>
            <person name="Stajich J.E."/>
            <person name="White M.M."/>
            <person name="Moncalvo J.M."/>
        </authorList>
    </citation>
    <scope>NUCLEOTIDE SEQUENCE [LARGE SCALE GENOMIC DNA]</scope>
    <source>
        <strain evidence="4 5">SWE-8-4</strain>
    </source>
</reference>
<keyword evidence="2" id="KW-0418">Kinase</keyword>
<gene>
    <name evidence="4" type="ORF">BB561_004352</name>
</gene>
<dbReference type="PANTHER" id="PTHR10048:SF7">
    <property type="entry name" value="PHOSPHATIDYLINOSITOL 3-KINASE CATALYTIC SUBUNIT TYPE 3"/>
    <property type="match status" value="1"/>
</dbReference>
<protein>
    <recommendedName>
        <fullName evidence="3">PI3K/PI4K catalytic domain-containing protein</fullName>
    </recommendedName>
</protein>
<evidence type="ECO:0000256" key="2">
    <source>
        <dbReference type="ARBA" id="ARBA00022777"/>
    </source>
</evidence>
<dbReference type="AlphaFoldDB" id="A0A2T9YGT8"/>
<dbReference type="PROSITE" id="PS00916">
    <property type="entry name" value="PI3_4_KINASE_2"/>
    <property type="match status" value="1"/>
</dbReference>
<evidence type="ECO:0000256" key="1">
    <source>
        <dbReference type="ARBA" id="ARBA00022679"/>
    </source>
</evidence>
<dbReference type="GO" id="GO:0000407">
    <property type="term" value="C:phagophore assembly site"/>
    <property type="evidence" value="ECO:0007669"/>
    <property type="project" value="TreeGrafter"/>
</dbReference>
<dbReference type="InterPro" id="IPR018936">
    <property type="entry name" value="PI3/4_kinase_CS"/>
</dbReference>
<proteinExistence type="predicted"/>
<dbReference type="GO" id="GO:0034272">
    <property type="term" value="C:phosphatidylinositol 3-kinase complex, class III, type II"/>
    <property type="evidence" value="ECO:0007669"/>
    <property type="project" value="TreeGrafter"/>
</dbReference>
<dbReference type="SMART" id="SM00146">
    <property type="entry name" value="PI3Kc"/>
    <property type="match status" value="1"/>
</dbReference>
<dbReference type="STRING" id="133385.A0A2T9YGT8"/>
<dbReference type="InterPro" id="IPR011009">
    <property type="entry name" value="Kinase-like_dom_sf"/>
</dbReference>
<dbReference type="OrthoDB" id="67688at2759"/>
<evidence type="ECO:0000259" key="3">
    <source>
        <dbReference type="PROSITE" id="PS50290"/>
    </source>
</evidence>
<dbReference type="InterPro" id="IPR015433">
    <property type="entry name" value="PI3/4_kinase"/>
</dbReference>
<dbReference type="SUPFAM" id="SSF56112">
    <property type="entry name" value="Protein kinase-like (PK-like)"/>
    <property type="match status" value="2"/>
</dbReference>
<dbReference type="GO" id="GO:0016303">
    <property type="term" value="F:1-phosphatidylinositol-3-kinase activity"/>
    <property type="evidence" value="ECO:0007669"/>
    <property type="project" value="TreeGrafter"/>
</dbReference>
<dbReference type="Proteomes" id="UP000245383">
    <property type="component" value="Unassembled WGS sequence"/>
</dbReference>
<sequence>MKILVITTQLNLTSNGIANRQVLQKQSDLILKLSKVAADISKSKEPRSRKVEILSNYLKDEKNELLDFSPLPHPLDPKVLVTGILPDKAMVFKSAMSPLLLCFKTLEDDGSVGEYKIIFKSGDDMRQDQLVLQVIQIMDQLFQKESMVEFVPSMSLAAILAENQNKITNYLQKTWDTSNSELNTESAVMENYVRSCAGYCVITYLLGVGDRHLDNLLLTNNGKLFHVDYGYIMGNDPKPFPPPIKLCKEMVEAMTLNVATNKTQTTIKSGALHINLEVKDNTKTPDLSINTFSGTSTPILNENYLKNNSKKFANLNLEDEVNPKTIFEVKSAKSDIVRARQGTTPILAALDIDNKERSVTPLSKNQHNAAQQVQLNQSQLYNKFKSHCFVAYALLRKPENSRLLISIFTLMAKSGLTDISSEPDRAIMFLENRLKIDFTDETATKYFHSVINDSINALFPQVLETIHKWAQYWRN</sequence>
<dbReference type="GO" id="GO:0034271">
    <property type="term" value="C:phosphatidylinositol 3-kinase complex, class III, type I"/>
    <property type="evidence" value="ECO:0007669"/>
    <property type="project" value="TreeGrafter"/>
</dbReference>
<dbReference type="EMBL" id="MBFR01000196">
    <property type="protein sequence ID" value="PVU91535.1"/>
    <property type="molecule type" value="Genomic_DNA"/>
</dbReference>
<organism evidence="4 5">
    <name type="scientific">Smittium simulii</name>
    <dbReference type="NCBI Taxonomy" id="133385"/>
    <lineage>
        <taxon>Eukaryota</taxon>
        <taxon>Fungi</taxon>
        <taxon>Fungi incertae sedis</taxon>
        <taxon>Zoopagomycota</taxon>
        <taxon>Kickxellomycotina</taxon>
        <taxon>Harpellomycetes</taxon>
        <taxon>Harpellales</taxon>
        <taxon>Legeriomycetaceae</taxon>
        <taxon>Smittium</taxon>
    </lineage>
</organism>
<dbReference type="Pfam" id="PF00454">
    <property type="entry name" value="PI3_PI4_kinase"/>
    <property type="match status" value="2"/>
</dbReference>
<dbReference type="Gene3D" id="3.30.1010.10">
    <property type="entry name" value="Phosphatidylinositol 3-kinase Catalytic Subunit, Chain A, domain 4"/>
    <property type="match status" value="1"/>
</dbReference>
<keyword evidence="5" id="KW-1185">Reference proteome</keyword>
<keyword evidence="1" id="KW-0808">Transferase</keyword>